<dbReference type="RefSeq" id="WP_174673502.1">
    <property type="nucleotide sequence ID" value="NZ_CP054491.1"/>
</dbReference>
<dbReference type="KEGG" id="rev:HUE57_15765"/>
<evidence type="ECO:0000313" key="1">
    <source>
        <dbReference type="EMBL" id="QKQ27581.1"/>
    </source>
</evidence>
<proteinExistence type="predicted"/>
<accession>A0A6N0HZG8</accession>
<dbReference type="AlphaFoldDB" id="A0A6N0HZG8"/>
<dbReference type="Pfam" id="PF07793">
    <property type="entry name" value="DUF1631"/>
    <property type="match status" value="1"/>
</dbReference>
<dbReference type="InterPro" id="IPR012434">
    <property type="entry name" value="DUF1631"/>
</dbReference>
<sequence>MVERISERLGGDSHFLERLSSHDRRVLEMSKELFSSLQQSDNLSSSVKSWLTRLEAAYTKTMLLDDSFIDNPQHPARKMLGLLTELGLSDEEMTADIEAAIDPVIEGIIAGEGEGVEVFTKAMESLSPVIQDRQSRINRNVESVIDNARVIRLSPVPSTMSARS</sequence>
<dbReference type="Proteomes" id="UP000509658">
    <property type="component" value="Chromosome"/>
</dbReference>
<gene>
    <name evidence="1" type="ORF">HUE57_15765</name>
</gene>
<organism evidence="1 2">
    <name type="scientific">Candidatus Reidiella endopervernicosa</name>
    <dbReference type="NCBI Taxonomy" id="2738883"/>
    <lineage>
        <taxon>Bacteria</taxon>
        <taxon>Pseudomonadati</taxon>
        <taxon>Pseudomonadota</taxon>
        <taxon>Gammaproteobacteria</taxon>
        <taxon>Candidatus Reidiella</taxon>
    </lineage>
</organism>
<reference evidence="1 2" key="1">
    <citation type="submission" date="2020-05" db="EMBL/GenBank/DDBJ databases">
        <title>Horizontal transmission and recombination maintain forever young bacterial symbiont genomes.</title>
        <authorList>
            <person name="Russell S.L."/>
            <person name="Pepper-Tunick E."/>
            <person name="Svedberg J."/>
            <person name="Byrne A."/>
            <person name="Ruelas Castillo J."/>
            <person name="Vollmers C."/>
            <person name="Beinart R.A."/>
            <person name="Corbett-Detig R."/>
        </authorList>
    </citation>
    <scope>NUCLEOTIDE SEQUENCE [LARGE SCALE GENOMIC DNA]</scope>
    <source>
        <strain evidence="1">Santa_Monica_outfall</strain>
    </source>
</reference>
<dbReference type="EMBL" id="CP054491">
    <property type="protein sequence ID" value="QKQ27581.1"/>
    <property type="molecule type" value="Genomic_DNA"/>
</dbReference>
<evidence type="ECO:0000313" key="2">
    <source>
        <dbReference type="Proteomes" id="UP000509658"/>
    </source>
</evidence>
<keyword evidence="2" id="KW-1185">Reference proteome</keyword>
<protein>
    <submittedName>
        <fullName evidence="1">DUF1631 family protein</fullName>
    </submittedName>
</protein>
<name>A0A6N0HZG8_9GAMM</name>